<dbReference type="Pfam" id="PF07642">
    <property type="entry name" value="BBP2"/>
    <property type="match status" value="1"/>
</dbReference>
<dbReference type="EMBL" id="LRRQ01000100">
    <property type="protein sequence ID" value="OAM89245.1"/>
    <property type="molecule type" value="Genomic_DNA"/>
</dbReference>
<dbReference type="InterPro" id="IPR011486">
    <property type="entry name" value="BBP2"/>
</dbReference>
<name>A0A178IJ61_9BACT</name>
<dbReference type="Proteomes" id="UP000078486">
    <property type="component" value="Unassembled WGS sequence"/>
</dbReference>
<evidence type="ECO:0000313" key="3">
    <source>
        <dbReference type="Proteomes" id="UP000078486"/>
    </source>
</evidence>
<sequence>MQNSIKLTGALFASVLLAGAARAEIALVPGLNITGYAAGSVGYDRLDFDAGDDADEARMDLDAIRLDALFNYNDTVSAKLSLYSLAGDGLVVPEAFVSYKTGDLTVTAGRFLTWAGYESFDIPAAGAITSGDVFGLLPKHHNGVKATWALDNFTVGAALLDSVWGYTYYKGDGDINHGSLGAELYAAYDDKTFSFAATIAYEHDHVLMDADALNINVWGQYYIDSSKTTLGAEFTYQRSENKLGHGDAFSALLFARQALGDKWTLAGRVSAGRADADIGSVGLDDPGFVKLSVIPAVALSENLEVRAEVSYGAYDNYYDLDGLAPRELKNEVFAGVQVIFKF</sequence>
<protein>
    <recommendedName>
        <fullName evidence="4">Porin domain-containing protein</fullName>
    </recommendedName>
</protein>
<feature type="signal peptide" evidence="1">
    <location>
        <begin position="1"/>
        <end position="23"/>
    </location>
</feature>
<gene>
    <name evidence="2" type="ORF">AW736_14105</name>
</gene>
<reference evidence="2 3" key="1">
    <citation type="submission" date="2016-01" db="EMBL/GenBank/DDBJ databases">
        <title>High potential of lignocellulose degradation of a new Verrucomicrobia species.</title>
        <authorList>
            <person name="Wang Y."/>
            <person name="Shi Y."/>
            <person name="Qiu Z."/>
            <person name="Liu S."/>
            <person name="Yang H."/>
        </authorList>
    </citation>
    <scope>NUCLEOTIDE SEQUENCE [LARGE SCALE GENOMIC DNA]</scope>
    <source>
        <strain evidence="2 3">TSB47</strain>
    </source>
</reference>
<evidence type="ECO:0000313" key="2">
    <source>
        <dbReference type="EMBL" id="OAM89245.1"/>
    </source>
</evidence>
<evidence type="ECO:0008006" key="4">
    <source>
        <dbReference type="Google" id="ProtNLM"/>
    </source>
</evidence>
<dbReference type="SUPFAM" id="SSF56935">
    <property type="entry name" value="Porins"/>
    <property type="match status" value="1"/>
</dbReference>
<feature type="chain" id="PRO_5008088914" description="Porin domain-containing protein" evidence="1">
    <location>
        <begin position="24"/>
        <end position="342"/>
    </location>
</feature>
<dbReference type="RefSeq" id="WP_068770827.1">
    <property type="nucleotide sequence ID" value="NZ_CP109796.1"/>
</dbReference>
<evidence type="ECO:0000256" key="1">
    <source>
        <dbReference type="SAM" id="SignalP"/>
    </source>
</evidence>
<comment type="caution">
    <text evidence="2">The sequence shown here is derived from an EMBL/GenBank/DDBJ whole genome shotgun (WGS) entry which is preliminary data.</text>
</comment>
<accession>A0A178IJ61</accession>
<organism evidence="2 3">
    <name type="scientific">Termitidicoccus mucosus</name>
    <dbReference type="NCBI Taxonomy" id="1184151"/>
    <lineage>
        <taxon>Bacteria</taxon>
        <taxon>Pseudomonadati</taxon>
        <taxon>Verrucomicrobiota</taxon>
        <taxon>Opitutia</taxon>
        <taxon>Opitutales</taxon>
        <taxon>Opitutaceae</taxon>
        <taxon>Termitidicoccus</taxon>
    </lineage>
</organism>
<keyword evidence="3" id="KW-1185">Reference proteome</keyword>
<keyword evidence="1" id="KW-0732">Signal</keyword>
<dbReference type="AlphaFoldDB" id="A0A178IJ61"/>
<proteinExistence type="predicted"/>